<evidence type="ECO:0000313" key="5">
    <source>
        <dbReference type="EMBL" id="KAK5603306.1"/>
    </source>
</evidence>
<sequence length="88" mass="9601">QHNNARVNLAIALTAARYGAAIANYTEVVYLVERADLRIGKERVCAAHCRDVITGKSNKSRFLRSHLTLFPLSLALTTGAHPAPLTQC</sequence>
<dbReference type="EMBL" id="JAHHUM010002508">
    <property type="protein sequence ID" value="KAK5603306.1"/>
    <property type="molecule type" value="Genomic_DNA"/>
</dbReference>
<keyword evidence="2" id="KW-0285">Flavoprotein</keyword>
<evidence type="ECO:0000256" key="2">
    <source>
        <dbReference type="ARBA" id="ARBA00022630"/>
    </source>
</evidence>
<dbReference type="GO" id="GO:0005739">
    <property type="term" value="C:mitochondrion"/>
    <property type="evidence" value="ECO:0007669"/>
    <property type="project" value="TreeGrafter"/>
</dbReference>
<protein>
    <recommendedName>
        <fullName evidence="1">glycerol-3-phosphate dehydrogenase</fullName>
        <ecNumber evidence="1">1.1.5.3</ecNumber>
    </recommendedName>
</protein>
<feature type="non-terminal residue" evidence="5">
    <location>
        <position position="1"/>
    </location>
</feature>
<dbReference type="GO" id="GO:0006072">
    <property type="term" value="P:glycerol-3-phosphate metabolic process"/>
    <property type="evidence" value="ECO:0007669"/>
    <property type="project" value="InterPro"/>
</dbReference>
<keyword evidence="3" id="KW-0274">FAD</keyword>
<keyword evidence="4" id="KW-0560">Oxidoreductase</keyword>
<keyword evidence="6" id="KW-1185">Reference proteome</keyword>
<dbReference type="InterPro" id="IPR000447">
    <property type="entry name" value="G3P_DH_FAD-dep"/>
</dbReference>
<dbReference type="EC" id="1.1.5.3" evidence="1"/>
<dbReference type="Proteomes" id="UP001311232">
    <property type="component" value="Unassembled WGS sequence"/>
</dbReference>
<dbReference type="PANTHER" id="PTHR11985:SF15">
    <property type="entry name" value="GLYCEROL-3-PHOSPHATE DEHYDROGENASE, MITOCHONDRIAL"/>
    <property type="match status" value="1"/>
</dbReference>
<evidence type="ECO:0000256" key="1">
    <source>
        <dbReference type="ARBA" id="ARBA00013029"/>
    </source>
</evidence>
<dbReference type="GO" id="GO:0004368">
    <property type="term" value="F:glycerol-3-phosphate dehydrogenase (quinone) activity"/>
    <property type="evidence" value="ECO:0007669"/>
    <property type="project" value="UniProtKB-EC"/>
</dbReference>
<dbReference type="AlphaFoldDB" id="A0AAV9R2Z7"/>
<gene>
    <name evidence="5" type="primary">GPD2_3</name>
    <name evidence="5" type="ORF">CRENBAI_010602</name>
</gene>
<comment type="caution">
    <text evidence="5">The sequence shown here is derived from an EMBL/GenBank/DDBJ whole genome shotgun (WGS) entry which is preliminary data.</text>
</comment>
<dbReference type="InterPro" id="IPR036188">
    <property type="entry name" value="FAD/NAD-bd_sf"/>
</dbReference>
<evidence type="ECO:0000313" key="6">
    <source>
        <dbReference type="Proteomes" id="UP001311232"/>
    </source>
</evidence>
<evidence type="ECO:0000256" key="3">
    <source>
        <dbReference type="ARBA" id="ARBA00022827"/>
    </source>
</evidence>
<organism evidence="5 6">
    <name type="scientific">Crenichthys baileyi</name>
    <name type="common">White River springfish</name>
    <dbReference type="NCBI Taxonomy" id="28760"/>
    <lineage>
        <taxon>Eukaryota</taxon>
        <taxon>Metazoa</taxon>
        <taxon>Chordata</taxon>
        <taxon>Craniata</taxon>
        <taxon>Vertebrata</taxon>
        <taxon>Euteleostomi</taxon>
        <taxon>Actinopterygii</taxon>
        <taxon>Neopterygii</taxon>
        <taxon>Teleostei</taxon>
        <taxon>Neoteleostei</taxon>
        <taxon>Acanthomorphata</taxon>
        <taxon>Ovalentaria</taxon>
        <taxon>Atherinomorphae</taxon>
        <taxon>Cyprinodontiformes</taxon>
        <taxon>Goodeidae</taxon>
        <taxon>Crenichthys</taxon>
    </lineage>
</organism>
<accession>A0AAV9R2Z7</accession>
<evidence type="ECO:0000256" key="4">
    <source>
        <dbReference type="ARBA" id="ARBA00023002"/>
    </source>
</evidence>
<name>A0AAV9R2Z7_9TELE</name>
<proteinExistence type="predicted"/>
<dbReference type="Gene3D" id="3.50.50.60">
    <property type="entry name" value="FAD/NAD(P)-binding domain"/>
    <property type="match status" value="1"/>
</dbReference>
<dbReference type="PANTHER" id="PTHR11985">
    <property type="entry name" value="GLYCEROL-3-PHOSPHATE DEHYDROGENASE"/>
    <property type="match status" value="1"/>
</dbReference>
<reference evidence="5 6" key="1">
    <citation type="submission" date="2021-06" db="EMBL/GenBank/DDBJ databases">
        <authorList>
            <person name="Palmer J.M."/>
        </authorList>
    </citation>
    <scope>NUCLEOTIDE SEQUENCE [LARGE SCALE GENOMIC DNA]</scope>
    <source>
        <strain evidence="5 6">MEX-2019</strain>
        <tissue evidence="5">Muscle</tissue>
    </source>
</reference>